<dbReference type="InterPro" id="IPR050955">
    <property type="entry name" value="Plant_Biomass_Hydrol_Est"/>
</dbReference>
<evidence type="ECO:0000256" key="4">
    <source>
        <dbReference type="SAM" id="MobiDB-lite"/>
    </source>
</evidence>
<dbReference type="Proteomes" id="UP000320461">
    <property type="component" value="Unassembled WGS sequence"/>
</dbReference>
<dbReference type="PANTHER" id="PTHR43037">
    <property type="entry name" value="UNNAMED PRODUCT-RELATED"/>
    <property type="match status" value="1"/>
</dbReference>
<evidence type="ECO:0000313" key="6">
    <source>
        <dbReference type="EMBL" id="GEA85568.1"/>
    </source>
</evidence>
<dbReference type="AlphaFoldDB" id="A0A4Y3KRS2"/>
<feature type="region of interest" description="Disordered" evidence="4">
    <location>
        <begin position="318"/>
        <end position="373"/>
    </location>
</feature>
<feature type="compositionally biased region" description="Pro residues" evidence="4">
    <location>
        <begin position="323"/>
        <end position="355"/>
    </location>
</feature>
<gene>
    <name evidence="6" type="ORF">CGE01nite_28190</name>
</gene>
<accession>A0A4Y3KRS2</accession>
<organism evidence="6 7">
    <name type="scientific">Cellulomonas gelida</name>
    <dbReference type="NCBI Taxonomy" id="1712"/>
    <lineage>
        <taxon>Bacteria</taxon>
        <taxon>Bacillati</taxon>
        <taxon>Actinomycetota</taxon>
        <taxon>Actinomycetes</taxon>
        <taxon>Micrococcales</taxon>
        <taxon>Cellulomonadaceae</taxon>
        <taxon>Cellulomonas</taxon>
    </lineage>
</organism>
<dbReference type="Pfam" id="PF00553">
    <property type="entry name" value="CBM_2"/>
    <property type="match status" value="1"/>
</dbReference>
<dbReference type="Gene3D" id="3.40.50.1820">
    <property type="entry name" value="alpha/beta hydrolase"/>
    <property type="match status" value="1"/>
</dbReference>
<dbReference type="GO" id="GO:0005576">
    <property type="term" value="C:extracellular region"/>
    <property type="evidence" value="ECO:0007669"/>
    <property type="project" value="InterPro"/>
</dbReference>
<dbReference type="PROSITE" id="PS51173">
    <property type="entry name" value="CBM2"/>
    <property type="match status" value="1"/>
</dbReference>
<dbReference type="InterPro" id="IPR029058">
    <property type="entry name" value="AB_hydrolase_fold"/>
</dbReference>
<evidence type="ECO:0000256" key="2">
    <source>
        <dbReference type="ARBA" id="ARBA00022801"/>
    </source>
</evidence>
<dbReference type="OrthoDB" id="9767239at2"/>
<dbReference type="Pfam" id="PF10503">
    <property type="entry name" value="Esterase_PHB"/>
    <property type="match status" value="1"/>
</dbReference>
<feature type="compositionally biased region" description="Low complexity" evidence="4">
    <location>
        <begin position="356"/>
        <end position="372"/>
    </location>
</feature>
<reference evidence="6 7" key="1">
    <citation type="submission" date="2019-06" db="EMBL/GenBank/DDBJ databases">
        <title>Whole genome shotgun sequence of Cellulomonas gelida NBRC 3748.</title>
        <authorList>
            <person name="Hosoyama A."/>
            <person name="Uohara A."/>
            <person name="Ohji S."/>
            <person name="Ichikawa N."/>
        </authorList>
    </citation>
    <scope>NUCLEOTIDE SEQUENCE [LARGE SCALE GENOMIC DNA]</scope>
    <source>
        <strain evidence="6 7">NBRC 3748</strain>
    </source>
</reference>
<comment type="caution">
    <text evidence="6">The sequence shown here is derived from an EMBL/GenBank/DDBJ whole genome shotgun (WGS) entry which is preliminary data.</text>
</comment>
<dbReference type="GO" id="GO:0004553">
    <property type="term" value="F:hydrolase activity, hydrolyzing O-glycosyl compounds"/>
    <property type="evidence" value="ECO:0007669"/>
    <property type="project" value="InterPro"/>
</dbReference>
<dbReference type="Gene3D" id="2.60.40.290">
    <property type="match status" value="1"/>
</dbReference>
<protein>
    <recommendedName>
        <fullName evidence="5">CBM2 domain-containing protein</fullName>
    </recommendedName>
</protein>
<evidence type="ECO:0000313" key="7">
    <source>
        <dbReference type="Proteomes" id="UP000320461"/>
    </source>
</evidence>
<dbReference type="InterPro" id="IPR012291">
    <property type="entry name" value="CBM2_carb-bd_dom_sf"/>
</dbReference>
<name>A0A4Y3KRS2_9CELL</name>
<dbReference type="NCBIfam" id="TIGR01840">
    <property type="entry name" value="esterase_phb"/>
    <property type="match status" value="1"/>
</dbReference>
<dbReference type="GO" id="GO:0005975">
    <property type="term" value="P:carbohydrate metabolic process"/>
    <property type="evidence" value="ECO:0007669"/>
    <property type="project" value="InterPro"/>
</dbReference>
<dbReference type="PANTHER" id="PTHR43037:SF5">
    <property type="entry name" value="FERULOYL ESTERASE"/>
    <property type="match status" value="1"/>
</dbReference>
<dbReference type="SMART" id="SM00637">
    <property type="entry name" value="CBD_II"/>
    <property type="match status" value="1"/>
</dbReference>
<evidence type="ECO:0000256" key="3">
    <source>
        <dbReference type="ARBA" id="ARBA00023295"/>
    </source>
</evidence>
<evidence type="ECO:0000259" key="5">
    <source>
        <dbReference type="PROSITE" id="PS51173"/>
    </source>
</evidence>
<evidence type="ECO:0000256" key="1">
    <source>
        <dbReference type="ARBA" id="ARBA00022729"/>
    </source>
</evidence>
<sequence>MTTTSLSRPLRARLAPLLTAVLTGLGLLVAATVVAAPAQAASLVQVTSFGANPGQLGMYLYVPDNVPARAPVLVVSHYCTGSAQAMFNGSQFDELANRYGYIVVYPQANRPGQCFDVSSSQALTHGGASDPTSIANMVAYVQQRYSTDPNRVYATGVSSGAMTTQVLLATYPDVFAAGSAFAGVPATCFSTNSPPPGSSSQAPWNSQCSQGQISRTAQQWGDLARAAYPGYSGPRPRVQLWHGTQDTTLAYANHGEAIKQWTNVLGVSGTPSSTVVNGSITRTRYGGTGDQAPVEANSLANTGHNLPVDAAAAIHFFGLDGPAPTPTPTPTPTATPTPTPTPTPTSSPTPSPTPSPTVSATPSPTPTTTVPSGCRIGYQVNSWPTGFTANVTITNAGSATIDGWNLRFTLPPGQAITQHWSSTLSASGQAVTLTNAAWNGQIPPGGSVQVGFNASHTGSAAAPSSFSLNGVTCG</sequence>
<dbReference type="GO" id="GO:0030247">
    <property type="term" value="F:polysaccharide binding"/>
    <property type="evidence" value="ECO:0007669"/>
    <property type="project" value="UniProtKB-UniRule"/>
</dbReference>
<dbReference type="SUPFAM" id="SSF49384">
    <property type="entry name" value="Carbohydrate-binding domain"/>
    <property type="match status" value="1"/>
</dbReference>
<keyword evidence="1" id="KW-0732">Signal</keyword>
<dbReference type="InterPro" id="IPR001919">
    <property type="entry name" value="CBD2"/>
</dbReference>
<proteinExistence type="predicted"/>
<feature type="domain" description="CBM2" evidence="5">
    <location>
        <begin position="367"/>
        <end position="474"/>
    </location>
</feature>
<keyword evidence="7" id="KW-1185">Reference proteome</keyword>
<dbReference type="EMBL" id="BJLQ01000039">
    <property type="protein sequence ID" value="GEA85568.1"/>
    <property type="molecule type" value="Genomic_DNA"/>
</dbReference>
<keyword evidence="2" id="KW-0378">Hydrolase</keyword>
<dbReference type="RefSeq" id="WP_141371463.1">
    <property type="nucleotide sequence ID" value="NZ_BJLQ01000039.1"/>
</dbReference>
<dbReference type="InterPro" id="IPR008965">
    <property type="entry name" value="CBM2/CBM3_carb-bd_dom_sf"/>
</dbReference>
<dbReference type="InterPro" id="IPR010126">
    <property type="entry name" value="Esterase_phb"/>
</dbReference>
<keyword evidence="3" id="KW-0326">Glycosidase</keyword>
<dbReference type="SUPFAM" id="SSF53474">
    <property type="entry name" value="alpha/beta-Hydrolases"/>
    <property type="match status" value="2"/>
</dbReference>